<feature type="transmembrane region" description="Helical" evidence="5">
    <location>
        <begin position="278"/>
        <end position="295"/>
    </location>
</feature>
<keyword evidence="2 5" id="KW-0812">Transmembrane</keyword>
<feature type="transmembrane region" description="Helical" evidence="5">
    <location>
        <begin position="191"/>
        <end position="212"/>
    </location>
</feature>
<dbReference type="Pfam" id="PF01943">
    <property type="entry name" value="Polysacc_synt"/>
    <property type="match status" value="1"/>
</dbReference>
<keyword evidence="4 5" id="KW-0472">Membrane</keyword>
<feature type="transmembrane region" description="Helical" evidence="5">
    <location>
        <begin position="232"/>
        <end position="250"/>
    </location>
</feature>
<evidence type="ECO:0000256" key="3">
    <source>
        <dbReference type="ARBA" id="ARBA00022989"/>
    </source>
</evidence>
<comment type="subcellular location">
    <subcellularLocation>
        <location evidence="1">Membrane</location>
        <topology evidence="1">Multi-pass membrane protein</topology>
    </subcellularLocation>
</comment>
<proteinExistence type="predicted"/>
<dbReference type="Proteomes" id="UP000830055">
    <property type="component" value="Chromosome"/>
</dbReference>
<accession>A0ABM7W7M2</accession>
<evidence type="ECO:0000256" key="4">
    <source>
        <dbReference type="ARBA" id="ARBA00023136"/>
    </source>
</evidence>
<evidence type="ECO:0000313" key="7">
    <source>
        <dbReference type="Proteomes" id="UP000830055"/>
    </source>
</evidence>
<evidence type="ECO:0000256" key="1">
    <source>
        <dbReference type="ARBA" id="ARBA00004141"/>
    </source>
</evidence>
<name>A0ABM7W7M2_9BACT</name>
<sequence length="460" mass="51427">MIEDFSVNLIPAFIQRRISHRQNLVKIINNIGWLFFDKILRMGVGLFVGVWVARYLGPENFGLLSFATAFIGLFGAIASMGMQGIVVRDIVRDPSGKEEILGTAAALQLLGGLVVYILILATILWLRADDTLAKTIVAILGSRMLFKVSEIAGYWFESQVLSKYTVWVQNIVFLVFAAIKTGLILHKMPLIAFAWMMTAETMVVALLMYLMFNWRGPKLSRLAVSLERAKTLLKSSWPLLLSGIAVMIYMKIDQIMLGQMIGDEAVGIYSAAVRISEIWYFVPMAIVASVFPAILEAKNRGEKQYYDRLQHLYDLMVWLAIAVALPMTFLSTAIVTLLFGDAYTQAGSVLAIHIWAAIFVFLGVASGKWFLIENRQIFSLQRAVFGAIVNVVLNLIMIPKFGVLGAAWATVFSQATASMLADLVQSETRRMFFMKIHAFNLVGAKSRLLTLHKYRNDLDL</sequence>
<dbReference type="PANTHER" id="PTHR43424">
    <property type="entry name" value="LOCUS PUTATIVE PROTEIN 1-RELATED"/>
    <property type="match status" value="1"/>
</dbReference>
<feature type="transmembrane region" description="Helical" evidence="5">
    <location>
        <begin position="352"/>
        <end position="371"/>
    </location>
</feature>
<dbReference type="InterPro" id="IPR052556">
    <property type="entry name" value="PolySynth_Transporter"/>
</dbReference>
<keyword evidence="7" id="KW-1185">Reference proteome</keyword>
<evidence type="ECO:0000256" key="2">
    <source>
        <dbReference type="ARBA" id="ARBA00022692"/>
    </source>
</evidence>
<feature type="transmembrane region" description="Helical" evidence="5">
    <location>
        <begin position="100"/>
        <end position="126"/>
    </location>
</feature>
<keyword evidence="3 5" id="KW-1133">Transmembrane helix</keyword>
<organism evidence="6 7">
    <name type="scientific">Desulfofustis limnaeus</name>
    <dbReference type="NCBI Taxonomy" id="2740163"/>
    <lineage>
        <taxon>Bacteria</taxon>
        <taxon>Pseudomonadati</taxon>
        <taxon>Thermodesulfobacteriota</taxon>
        <taxon>Desulfobulbia</taxon>
        <taxon>Desulfobulbales</taxon>
        <taxon>Desulfocapsaceae</taxon>
        <taxon>Desulfofustis</taxon>
    </lineage>
</organism>
<evidence type="ECO:0000313" key="6">
    <source>
        <dbReference type="EMBL" id="BDD86887.1"/>
    </source>
</evidence>
<dbReference type="CDD" id="cd13128">
    <property type="entry name" value="MATE_Wzx_like"/>
    <property type="match status" value="1"/>
</dbReference>
<feature type="transmembrane region" description="Helical" evidence="5">
    <location>
        <begin position="167"/>
        <end position="185"/>
    </location>
</feature>
<feature type="transmembrane region" description="Helical" evidence="5">
    <location>
        <begin position="383"/>
        <end position="399"/>
    </location>
</feature>
<dbReference type="RefSeq" id="WP_284153956.1">
    <property type="nucleotide sequence ID" value="NZ_AP025516.1"/>
</dbReference>
<dbReference type="EMBL" id="AP025516">
    <property type="protein sequence ID" value="BDD86887.1"/>
    <property type="molecule type" value="Genomic_DNA"/>
</dbReference>
<feature type="transmembrane region" description="Helical" evidence="5">
    <location>
        <begin position="39"/>
        <end position="57"/>
    </location>
</feature>
<protein>
    <submittedName>
        <fullName evidence="6">O-unit flippase</fullName>
    </submittedName>
</protein>
<dbReference type="InterPro" id="IPR002797">
    <property type="entry name" value="Polysacc_synth"/>
</dbReference>
<gene>
    <name evidence="6" type="ORF">DPPLL_12520</name>
</gene>
<dbReference type="PANTHER" id="PTHR43424:SF1">
    <property type="entry name" value="LOCUS PUTATIVE PROTEIN 1-RELATED"/>
    <property type="match status" value="1"/>
</dbReference>
<evidence type="ECO:0000256" key="5">
    <source>
        <dbReference type="SAM" id="Phobius"/>
    </source>
</evidence>
<feature type="transmembrane region" description="Helical" evidence="5">
    <location>
        <begin position="315"/>
        <end position="340"/>
    </location>
</feature>
<reference evidence="6 7" key="1">
    <citation type="submission" date="2022-01" db="EMBL/GenBank/DDBJ databases">
        <title>Desulfofustis limnae sp. nov., a novel mesophilic sulfate-reducing bacterium isolated from marsh soil.</title>
        <authorList>
            <person name="Watanabe M."/>
            <person name="Takahashi A."/>
            <person name="Kojima H."/>
            <person name="Fukui M."/>
        </authorList>
    </citation>
    <scope>NUCLEOTIDE SEQUENCE [LARGE SCALE GENOMIC DNA]</scope>
    <source>
        <strain evidence="6 7">PPLL</strain>
    </source>
</reference>
<feature type="transmembrane region" description="Helical" evidence="5">
    <location>
        <begin position="63"/>
        <end position="88"/>
    </location>
</feature>